<dbReference type="Pfam" id="PF07883">
    <property type="entry name" value="Cupin_2"/>
    <property type="match status" value="1"/>
</dbReference>
<dbReference type="PANTHER" id="PTHR46797:SF1">
    <property type="entry name" value="METHYLPHOSPHONATE SYNTHASE"/>
    <property type="match status" value="1"/>
</dbReference>
<evidence type="ECO:0000313" key="4">
    <source>
        <dbReference type="Proteomes" id="UP000323521"/>
    </source>
</evidence>
<dbReference type="GO" id="GO:0003677">
    <property type="term" value="F:DNA binding"/>
    <property type="evidence" value="ECO:0007669"/>
    <property type="project" value="UniProtKB-KW"/>
</dbReference>
<dbReference type="InterPro" id="IPR011051">
    <property type="entry name" value="RmlC_Cupin_sf"/>
</dbReference>
<dbReference type="Gene3D" id="2.60.120.10">
    <property type="entry name" value="Jelly Rolls"/>
    <property type="match status" value="1"/>
</dbReference>
<dbReference type="KEGG" id="fwa:DCMF_02060"/>
<dbReference type="Proteomes" id="UP000323521">
    <property type="component" value="Chromosome"/>
</dbReference>
<dbReference type="SMART" id="SM00530">
    <property type="entry name" value="HTH_XRE"/>
    <property type="match status" value="1"/>
</dbReference>
<evidence type="ECO:0000313" key="3">
    <source>
        <dbReference type="EMBL" id="ATW23741.1"/>
    </source>
</evidence>
<evidence type="ECO:0000256" key="1">
    <source>
        <dbReference type="ARBA" id="ARBA00023125"/>
    </source>
</evidence>
<dbReference type="SUPFAM" id="SSF51182">
    <property type="entry name" value="RmlC-like cupins"/>
    <property type="match status" value="1"/>
</dbReference>
<dbReference type="Pfam" id="PF01381">
    <property type="entry name" value="HTH_3"/>
    <property type="match status" value="1"/>
</dbReference>
<protein>
    <recommendedName>
        <fullName evidence="2">HTH cro/C1-type domain-containing protein</fullName>
    </recommendedName>
</protein>
<keyword evidence="4" id="KW-1185">Reference proteome</keyword>
<dbReference type="InterPro" id="IPR050807">
    <property type="entry name" value="TransReg_Diox_bact_type"/>
</dbReference>
<gene>
    <name evidence="3" type="ORF">DCMF_02060</name>
</gene>
<reference evidence="3 4" key="1">
    <citation type="submission" date="2016-10" db="EMBL/GenBank/DDBJ databases">
        <title>Complete Genome Sequence of Peptococcaceae strain DCMF.</title>
        <authorList>
            <person name="Edwards R.J."/>
            <person name="Holland S.I."/>
            <person name="Deshpande N.P."/>
            <person name="Wong Y.K."/>
            <person name="Ertan H."/>
            <person name="Manefield M."/>
            <person name="Russell T.L."/>
            <person name="Lee M.J."/>
        </authorList>
    </citation>
    <scope>NUCLEOTIDE SEQUENCE [LARGE SCALE GENOMIC DNA]</scope>
    <source>
        <strain evidence="3 4">DCMF</strain>
    </source>
</reference>
<dbReference type="CDD" id="cd02209">
    <property type="entry name" value="cupin_XRE_C"/>
    <property type="match status" value="1"/>
</dbReference>
<dbReference type="AlphaFoldDB" id="A0A3G1KMQ2"/>
<dbReference type="Gene3D" id="1.10.260.40">
    <property type="entry name" value="lambda repressor-like DNA-binding domains"/>
    <property type="match status" value="1"/>
</dbReference>
<dbReference type="GO" id="GO:0003700">
    <property type="term" value="F:DNA-binding transcription factor activity"/>
    <property type="evidence" value="ECO:0007669"/>
    <property type="project" value="TreeGrafter"/>
</dbReference>
<dbReference type="EMBL" id="CP017634">
    <property type="protein sequence ID" value="ATW23741.1"/>
    <property type="molecule type" value="Genomic_DNA"/>
</dbReference>
<name>A0A3G1KMQ2_FORW1</name>
<feature type="domain" description="HTH cro/C1-type" evidence="2">
    <location>
        <begin position="10"/>
        <end position="64"/>
    </location>
</feature>
<proteinExistence type="predicted"/>
<dbReference type="InterPro" id="IPR001387">
    <property type="entry name" value="Cro/C1-type_HTH"/>
</dbReference>
<sequence>MTDELLGERIKIIRKQRGMTLQDLADLSGLSIAFISKVERGLTSPTFSALLEICKALEVDLVDLAQSSEEKRPVIKKNERIPMLPIADGRIRHEFGTQGSRKMKGLWMTIQPGTTDVSRGHPEEEVGIIIKGRLGVTIGKDTYVLEEGDTLYIDAHVQHSLTNIGDRECVCFFAIN</sequence>
<dbReference type="GO" id="GO:0005829">
    <property type="term" value="C:cytosol"/>
    <property type="evidence" value="ECO:0007669"/>
    <property type="project" value="TreeGrafter"/>
</dbReference>
<dbReference type="PANTHER" id="PTHR46797">
    <property type="entry name" value="HTH-TYPE TRANSCRIPTIONAL REGULATOR"/>
    <property type="match status" value="1"/>
</dbReference>
<dbReference type="InterPro" id="IPR010982">
    <property type="entry name" value="Lambda_DNA-bd_dom_sf"/>
</dbReference>
<evidence type="ECO:0000259" key="2">
    <source>
        <dbReference type="PROSITE" id="PS50943"/>
    </source>
</evidence>
<dbReference type="RefSeq" id="WP_214659037.1">
    <property type="nucleotide sequence ID" value="NZ_CP017634.1"/>
</dbReference>
<dbReference type="InterPro" id="IPR013096">
    <property type="entry name" value="Cupin_2"/>
</dbReference>
<dbReference type="InterPro" id="IPR014710">
    <property type="entry name" value="RmlC-like_jellyroll"/>
</dbReference>
<dbReference type="PROSITE" id="PS50943">
    <property type="entry name" value="HTH_CROC1"/>
    <property type="match status" value="1"/>
</dbReference>
<dbReference type="SUPFAM" id="SSF47413">
    <property type="entry name" value="lambda repressor-like DNA-binding domains"/>
    <property type="match status" value="1"/>
</dbReference>
<organism evidence="3 4">
    <name type="scientific">Formimonas warabiya</name>
    <dbReference type="NCBI Taxonomy" id="1761012"/>
    <lineage>
        <taxon>Bacteria</taxon>
        <taxon>Bacillati</taxon>
        <taxon>Bacillota</taxon>
        <taxon>Clostridia</taxon>
        <taxon>Eubacteriales</taxon>
        <taxon>Peptococcaceae</taxon>
        <taxon>Candidatus Formimonas</taxon>
    </lineage>
</organism>
<keyword evidence="1" id="KW-0238">DNA-binding</keyword>
<accession>A0A3G1KMQ2</accession>
<dbReference type="CDD" id="cd00093">
    <property type="entry name" value="HTH_XRE"/>
    <property type="match status" value="1"/>
</dbReference>